<evidence type="ECO:0000313" key="3">
    <source>
        <dbReference type="Proteomes" id="UP000053246"/>
    </source>
</evidence>
<gene>
    <name evidence="2" type="ORF">ADL17_27320</name>
</gene>
<dbReference type="EMBL" id="LMWI01000002">
    <property type="protein sequence ID" value="KUJ46607.1"/>
    <property type="molecule type" value="Genomic_DNA"/>
</dbReference>
<proteinExistence type="predicted"/>
<organism evidence="2 3">
    <name type="scientific">Micromonospora maris</name>
    <dbReference type="NCBI Taxonomy" id="1003110"/>
    <lineage>
        <taxon>Bacteria</taxon>
        <taxon>Bacillati</taxon>
        <taxon>Actinomycetota</taxon>
        <taxon>Actinomycetes</taxon>
        <taxon>Micromonosporales</taxon>
        <taxon>Micromonosporaceae</taxon>
        <taxon>Micromonospora</taxon>
    </lineage>
</organism>
<feature type="region of interest" description="Disordered" evidence="1">
    <location>
        <begin position="1"/>
        <end position="59"/>
    </location>
</feature>
<reference evidence="2 3" key="1">
    <citation type="submission" date="2015-10" db="EMBL/GenBank/DDBJ databases">
        <authorList>
            <person name="Ju K.-S."/>
            <person name="Doroghazi J.R."/>
            <person name="Metcalf W.W."/>
        </authorList>
    </citation>
    <scope>NUCLEOTIDE SEQUENCE [LARGE SCALE GENOMIC DNA]</scope>
    <source>
        <strain evidence="2 3">NRRL B-24793</strain>
    </source>
</reference>
<sequence length="159" mass="16515">MRGGLDETLARMRRREEALRLRSTEPADGESGSADGTPPSGAGGRNDGTGWAPPREAGGHVLDDVAEALRAAVAVHPGTAVTARIDHDGQAYDLRVAWTGQEVTVTGQPVAAPPSWPLSANTVAGWPARQESLTGDPAARLAELIRRDPSLLTSEGPPG</sequence>
<feature type="compositionally biased region" description="Basic and acidic residues" evidence="1">
    <location>
        <begin position="1"/>
        <end position="25"/>
    </location>
</feature>
<keyword evidence="3" id="KW-1185">Reference proteome</keyword>
<accession>A0A9X0I4G4</accession>
<name>A0A9X0I4G4_9ACTN</name>
<evidence type="ECO:0000313" key="2">
    <source>
        <dbReference type="EMBL" id="KUJ46607.1"/>
    </source>
</evidence>
<dbReference type="Proteomes" id="UP000053246">
    <property type="component" value="Unassembled WGS sequence"/>
</dbReference>
<dbReference type="AlphaFoldDB" id="A0A9X0I4G4"/>
<comment type="caution">
    <text evidence="2">The sequence shown here is derived from an EMBL/GenBank/DDBJ whole genome shotgun (WGS) entry which is preliminary data.</text>
</comment>
<dbReference type="OMA" id="WPMSVKT"/>
<evidence type="ECO:0000256" key="1">
    <source>
        <dbReference type="SAM" id="MobiDB-lite"/>
    </source>
</evidence>
<dbReference type="RefSeq" id="WP_013736187.1">
    <property type="nucleotide sequence ID" value="NZ_LMWI01000002.1"/>
</dbReference>
<protein>
    <submittedName>
        <fullName evidence="2">Uncharacterized protein</fullName>
    </submittedName>
</protein>